<evidence type="ECO:0000313" key="8">
    <source>
        <dbReference type="Proteomes" id="UP000199417"/>
    </source>
</evidence>
<comment type="caution">
    <text evidence="6">Lacks conserved residue(s) required for the propagation of feature annotation.</text>
</comment>
<dbReference type="Proteomes" id="UP000199417">
    <property type="component" value="Unassembled WGS sequence"/>
</dbReference>
<accession>A0A1G6UY69</accession>
<comment type="similarity">
    <text evidence="5 6">Belongs to the FtsA/MreB family.</text>
</comment>
<dbReference type="GO" id="GO:0005737">
    <property type="term" value="C:cytoplasm"/>
    <property type="evidence" value="ECO:0007669"/>
    <property type="project" value="UniProtKB-SubCell"/>
</dbReference>
<dbReference type="AlphaFoldDB" id="A0A1G6UY69"/>
<dbReference type="GO" id="GO:0008360">
    <property type="term" value="P:regulation of cell shape"/>
    <property type="evidence" value="ECO:0007669"/>
    <property type="project" value="UniProtKB-UniRule"/>
</dbReference>
<dbReference type="GO" id="GO:0000902">
    <property type="term" value="P:cell morphogenesis"/>
    <property type="evidence" value="ECO:0007669"/>
    <property type="project" value="InterPro"/>
</dbReference>
<dbReference type="Pfam" id="PF06723">
    <property type="entry name" value="MreB_Mbl"/>
    <property type="match status" value="1"/>
</dbReference>
<dbReference type="GO" id="GO:0005524">
    <property type="term" value="F:ATP binding"/>
    <property type="evidence" value="ECO:0007669"/>
    <property type="project" value="UniProtKB-KW"/>
</dbReference>
<gene>
    <name evidence="6" type="primary">mreB</name>
    <name evidence="7" type="ORF">SAMN05444580_104334</name>
</gene>
<dbReference type="CDD" id="cd10225">
    <property type="entry name" value="ASKHA_NBD_MreB-like"/>
    <property type="match status" value="1"/>
</dbReference>
<comment type="function">
    <text evidence="6">Forms membrane-associated dynamic filaments that are essential for cell shape determination. Acts by regulating cell wall synthesis and cell elongation, and thus cell shape. A feedback loop between cell geometry and MreB localization may maintain elongated cell shape by targeting cell wall growth to regions of negative cell wall curvature.</text>
</comment>
<keyword evidence="4 6" id="KW-0133">Cell shape</keyword>
<evidence type="ECO:0000256" key="1">
    <source>
        <dbReference type="ARBA" id="ARBA00022490"/>
    </source>
</evidence>
<protein>
    <recommendedName>
        <fullName evidence="6">Cell shape-determining protein MreB</fullName>
    </recommendedName>
</protein>
<name>A0A1G6UY69_9NOCA</name>
<keyword evidence="1 6" id="KW-0963">Cytoplasm</keyword>
<evidence type="ECO:0000256" key="5">
    <source>
        <dbReference type="ARBA" id="ARBA00023458"/>
    </source>
</evidence>
<sequence length="390" mass="40874">MIDTTNTVTIPTGLPHWSVMITATCCAKRGYGNFGGTDAFRMTPPLRTIDIVSLKSLSEADVSGLGIDLGTANTVVGTPEDGIVLNEPSFMLVRTKDPNRALAIGTDARNLVGRAPIGITPVRPIRDGVIVDLESAGTFVTAVIKRAAPARRYGLRPRGVIAVSAGATPLERRALLEVGHEAGLRKVALIPEPVAGALGCGINPLEPRAHLVVDFGGGTSEITAFCFGGILSHRSCRLAGDELTDALHHYLRTEHKTIVGEITAERAKLGAPDTAEGQSLVVEGRDAVTGRARLVTLEIEEIVDALRPTTTSIVQTLTACLEDLPPQAIGDVMSEGLLAIGGGSMLRGLSQLLEQSFGFPVKTAERPLTCVAEGATACLDHPEVLAAYGS</sequence>
<reference evidence="7 8" key="1">
    <citation type="submission" date="2016-10" db="EMBL/GenBank/DDBJ databases">
        <authorList>
            <person name="de Groot N.N."/>
        </authorList>
    </citation>
    <scope>NUCLEOTIDE SEQUENCE [LARGE SCALE GENOMIC DNA]</scope>
    <source>
        <strain evidence="7 8">JCM 11308</strain>
    </source>
</reference>
<evidence type="ECO:0000256" key="2">
    <source>
        <dbReference type="ARBA" id="ARBA00022741"/>
    </source>
</evidence>
<dbReference type="STRING" id="168276.SAMN05444580_104334"/>
<comment type="subunit">
    <text evidence="6">Forms polymers.</text>
</comment>
<dbReference type="PANTHER" id="PTHR42749">
    <property type="entry name" value="CELL SHAPE-DETERMINING PROTEIN MREB"/>
    <property type="match status" value="1"/>
</dbReference>
<feature type="binding site" evidence="6">
    <location>
        <begin position="217"/>
        <end position="219"/>
    </location>
    <ligand>
        <name>ATP</name>
        <dbReference type="ChEBI" id="CHEBI:30616"/>
    </ligand>
</feature>
<dbReference type="NCBIfam" id="NF010539">
    <property type="entry name" value="PRK13927.1"/>
    <property type="match status" value="1"/>
</dbReference>
<dbReference type="HAMAP" id="MF_02207">
    <property type="entry name" value="MreB"/>
    <property type="match status" value="1"/>
</dbReference>
<dbReference type="InterPro" id="IPR043129">
    <property type="entry name" value="ATPase_NBD"/>
</dbReference>
<keyword evidence="8" id="KW-1185">Reference proteome</keyword>
<evidence type="ECO:0000256" key="6">
    <source>
        <dbReference type="HAMAP-Rule" id="MF_02207"/>
    </source>
</evidence>
<dbReference type="EMBL" id="FNAB01000004">
    <property type="protein sequence ID" value="SDD46211.1"/>
    <property type="molecule type" value="Genomic_DNA"/>
</dbReference>
<dbReference type="PANTHER" id="PTHR42749:SF1">
    <property type="entry name" value="CELL SHAPE-DETERMINING PROTEIN MREB"/>
    <property type="match status" value="1"/>
</dbReference>
<evidence type="ECO:0000256" key="3">
    <source>
        <dbReference type="ARBA" id="ARBA00022840"/>
    </source>
</evidence>
<dbReference type="InterPro" id="IPR056546">
    <property type="entry name" value="MreB_MamK-like"/>
</dbReference>
<dbReference type="Gene3D" id="3.30.420.40">
    <property type="match status" value="2"/>
</dbReference>
<organism evidence="7 8">
    <name type="scientific">Rhodococcus tukisamuensis</name>
    <dbReference type="NCBI Taxonomy" id="168276"/>
    <lineage>
        <taxon>Bacteria</taxon>
        <taxon>Bacillati</taxon>
        <taxon>Actinomycetota</taxon>
        <taxon>Actinomycetes</taxon>
        <taxon>Mycobacteriales</taxon>
        <taxon>Nocardiaceae</taxon>
        <taxon>Rhodococcus</taxon>
    </lineage>
</organism>
<comment type="subcellular location">
    <subcellularLocation>
        <location evidence="6">Cytoplasm</location>
    </subcellularLocation>
    <text evidence="6">Membrane-associated.</text>
</comment>
<keyword evidence="3 6" id="KW-0067">ATP-binding</keyword>
<proteinExistence type="inferred from homology"/>
<dbReference type="SUPFAM" id="SSF53067">
    <property type="entry name" value="Actin-like ATPase domain"/>
    <property type="match status" value="2"/>
</dbReference>
<evidence type="ECO:0000313" key="7">
    <source>
        <dbReference type="EMBL" id="SDD46211.1"/>
    </source>
</evidence>
<keyword evidence="2 6" id="KW-0547">Nucleotide-binding</keyword>
<feature type="binding site" evidence="6">
    <location>
        <begin position="71"/>
        <end position="73"/>
    </location>
    <ligand>
        <name>ATP</name>
        <dbReference type="ChEBI" id="CHEBI:30616"/>
    </ligand>
</feature>
<evidence type="ECO:0000256" key="4">
    <source>
        <dbReference type="ARBA" id="ARBA00022960"/>
    </source>
</evidence>
<dbReference type="PRINTS" id="PR01652">
    <property type="entry name" value="SHAPEPROTEIN"/>
</dbReference>
<dbReference type="InterPro" id="IPR004753">
    <property type="entry name" value="MreB"/>
</dbReference>